<evidence type="ECO:0008006" key="3">
    <source>
        <dbReference type="Google" id="ProtNLM"/>
    </source>
</evidence>
<dbReference type="EMBL" id="LKCM01000079">
    <property type="protein sequence ID" value="KPQ44508.1"/>
    <property type="molecule type" value="Genomic_DNA"/>
</dbReference>
<accession>A0A0P8CM92</accession>
<comment type="caution">
    <text evidence="1">The sequence shown here is derived from an EMBL/GenBank/DDBJ whole genome shotgun (WGS) entry which is preliminary data.</text>
</comment>
<protein>
    <recommendedName>
        <fullName evidence="3">DUF2283 domain-containing protein</fullName>
    </recommendedName>
</protein>
<organism evidence="1 2">
    <name type="scientific">Candidatus Methanoperedens nitratireducens</name>
    <dbReference type="NCBI Taxonomy" id="1392998"/>
    <lineage>
        <taxon>Archaea</taxon>
        <taxon>Methanobacteriati</taxon>
        <taxon>Methanobacteriota</taxon>
        <taxon>Stenosarchaea group</taxon>
        <taxon>Methanomicrobia</taxon>
        <taxon>Methanosarcinales</taxon>
        <taxon>ANME-2 cluster</taxon>
        <taxon>Candidatus Methanoperedentaceae</taxon>
        <taxon>Candidatus Methanoperedens</taxon>
    </lineage>
</organism>
<gene>
    <name evidence="1" type="ORF">MPEBLZ_00928</name>
</gene>
<dbReference type="InterPro" id="IPR019270">
    <property type="entry name" value="DUF2283"/>
</dbReference>
<dbReference type="Proteomes" id="UP000050360">
    <property type="component" value="Unassembled WGS sequence"/>
</dbReference>
<reference evidence="1 2" key="1">
    <citation type="submission" date="2015-09" db="EMBL/GenBank/DDBJ databases">
        <title>A metagenomics-based metabolic model of nitrate-dependent anaerobic oxidation of methane by Methanoperedens-like archaea.</title>
        <authorList>
            <person name="Arshad A."/>
            <person name="Speth D.R."/>
            <person name="De Graaf R.M."/>
            <person name="Op Den Camp H.J."/>
            <person name="Jetten M.S."/>
            <person name="Welte C.U."/>
        </authorList>
    </citation>
    <scope>NUCLEOTIDE SEQUENCE [LARGE SCALE GENOMIC DNA]</scope>
</reference>
<name>A0A0P8CM92_9EURY</name>
<dbReference type="AlphaFoldDB" id="A0A0P8CM92"/>
<sequence>MHQTFTNKYDYDLQNDSIFFYVKGKKYKSSIEFDGIVLDLNEDADIINLEILDASKKFNASKPELLNIKHFDAVIEVTKENIKVTMKLEVLKRNKLFPKVIEALTANILNLPSSIQGIAVTC</sequence>
<dbReference type="Pfam" id="PF10049">
    <property type="entry name" value="DUF2283"/>
    <property type="match status" value="1"/>
</dbReference>
<evidence type="ECO:0000313" key="1">
    <source>
        <dbReference type="EMBL" id="KPQ44508.1"/>
    </source>
</evidence>
<evidence type="ECO:0000313" key="2">
    <source>
        <dbReference type="Proteomes" id="UP000050360"/>
    </source>
</evidence>
<proteinExistence type="predicted"/>